<sequence>MASALERHSASRLASCPVCNKSTHVVLIHAHVERCLEQKRHVHGEASVARDARPGNVRGDGVEDDVRSTEGARPSEDDGAQRRVSSENRFESAGRARAPALGAGGFVRKLAAAKRARAHSPTANARDGLGDFKRRALTDTTNRSIVSAAKTLLVDAATQTHASMQTEIGPTSGYVEDDDVDVDKVVEDVEGGAPSSVTFELRVMSGNHDECGICLTPFDDAEGVTRHMFYPCQHVRQCGECALRVWQVPKAKRRCPWCKSKIEIRPRAFKPFL</sequence>
<dbReference type="Gene3D" id="3.30.40.10">
    <property type="entry name" value="Zinc/RING finger domain, C3HC4 (zinc finger)"/>
    <property type="match status" value="1"/>
</dbReference>
<dbReference type="Proteomes" id="UP000009170">
    <property type="component" value="Unassembled WGS sequence"/>
</dbReference>
<feature type="compositionally biased region" description="Basic and acidic residues" evidence="2">
    <location>
        <begin position="60"/>
        <end position="94"/>
    </location>
</feature>
<gene>
    <name evidence="4" type="ORF">OT_ostta06g04510</name>
</gene>
<dbReference type="EMBL" id="CAID01000006">
    <property type="protein sequence ID" value="CEF98538.1"/>
    <property type="molecule type" value="Genomic_DNA"/>
</dbReference>
<reference evidence="5" key="1">
    <citation type="journal article" date="2006" name="Proc. Natl. Acad. Sci. U.S.A.">
        <title>Genome analysis of the smallest free-living eukaryote Ostreococcus tauri unveils many unique features.</title>
        <authorList>
            <person name="Derelle E."/>
            <person name="Ferraz C."/>
            <person name="Rombauts S."/>
            <person name="Rouze P."/>
            <person name="Worden A.Z."/>
            <person name="Robbens S."/>
            <person name="Partensky F."/>
            <person name="Degroeve S."/>
            <person name="Echeynie S."/>
            <person name="Cooke R."/>
            <person name="Saeys Y."/>
            <person name="Wuyts J."/>
            <person name="Jabbari K."/>
            <person name="Bowler C."/>
            <person name="Panaud O."/>
            <person name="Piegu B."/>
            <person name="Ball S.G."/>
            <person name="Ral J.-P."/>
            <person name="Bouget F.-Y."/>
            <person name="Piganeau G."/>
            <person name="De Baets B."/>
            <person name="Picard A."/>
            <person name="Delseny M."/>
            <person name="Demaille J."/>
            <person name="Van de Peer Y."/>
            <person name="Moreau H."/>
        </authorList>
    </citation>
    <scope>NUCLEOTIDE SEQUENCE [LARGE SCALE GENOMIC DNA]</scope>
    <source>
        <strain evidence="5">OTTH 0595 / CCAP 157/2 / RCC745</strain>
    </source>
</reference>
<keyword evidence="1" id="KW-0862">Zinc</keyword>
<dbReference type="PROSITE" id="PS50089">
    <property type="entry name" value="ZF_RING_2"/>
    <property type="match status" value="1"/>
</dbReference>
<dbReference type="SUPFAM" id="SSF57850">
    <property type="entry name" value="RING/U-box"/>
    <property type="match status" value="1"/>
</dbReference>
<dbReference type="InterPro" id="IPR001841">
    <property type="entry name" value="Znf_RING"/>
</dbReference>
<evidence type="ECO:0000256" key="1">
    <source>
        <dbReference type="PROSITE-ProRule" id="PRU00175"/>
    </source>
</evidence>
<keyword evidence="5" id="KW-1185">Reference proteome</keyword>
<feature type="region of interest" description="Disordered" evidence="2">
    <location>
        <begin position="43"/>
        <end position="96"/>
    </location>
</feature>
<dbReference type="AlphaFoldDB" id="A0A090N3Q7"/>
<name>A0A090N3Q7_OSTTA</name>
<dbReference type="InParanoid" id="A0A090N3Q7"/>
<feature type="domain" description="RING-type" evidence="3">
    <location>
        <begin position="211"/>
        <end position="259"/>
    </location>
</feature>
<organism evidence="4 5">
    <name type="scientific">Ostreococcus tauri</name>
    <name type="common">Marine green alga</name>
    <dbReference type="NCBI Taxonomy" id="70448"/>
    <lineage>
        <taxon>Eukaryota</taxon>
        <taxon>Viridiplantae</taxon>
        <taxon>Chlorophyta</taxon>
        <taxon>Mamiellophyceae</taxon>
        <taxon>Mamiellales</taxon>
        <taxon>Bathycoccaceae</taxon>
        <taxon>Ostreococcus</taxon>
    </lineage>
</organism>
<dbReference type="KEGG" id="ota:OT_ostta06g04510"/>
<dbReference type="OrthoDB" id="498765at2759"/>
<evidence type="ECO:0000313" key="4">
    <source>
        <dbReference type="EMBL" id="CEF98538.1"/>
    </source>
</evidence>
<dbReference type="RefSeq" id="XP_022839318.1">
    <property type="nucleotide sequence ID" value="XM_022984125.1"/>
</dbReference>
<comment type="caution">
    <text evidence="4">The sequence shown here is derived from an EMBL/GenBank/DDBJ whole genome shotgun (WGS) entry which is preliminary data.</text>
</comment>
<protein>
    <submittedName>
        <fullName evidence="4">Zinc finger, RING/FYVE/PHD-type</fullName>
    </submittedName>
</protein>
<reference evidence="4 5" key="2">
    <citation type="journal article" date="2014" name="BMC Genomics">
        <title>An improved genome of the model marine alga Ostreococcus tauri unfolds by assessing Illumina de novo assemblies.</title>
        <authorList>
            <person name="Blanc-Mathieu R."/>
            <person name="Verhelst B."/>
            <person name="Derelle E."/>
            <person name="Rombauts S."/>
            <person name="Bouget F.Y."/>
            <person name="Carre I."/>
            <person name="Chateau A."/>
            <person name="Eyre-Walker A."/>
            <person name="Grimsley N."/>
            <person name="Moreau H."/>
            <person name="Piegu B."/>
            <person name="Rivals E."/>
            <person name="Schackwitz W."/>
            <person name="Van de Peer Y."/>
            <person name="Piganeau G."/>
        </authorList>
    </citation>
    <scope>NUCLEOTIDE SEQUENCE [LARGE SCALE GENOMIC DNA]</scope>
    <source>
        <strain evidence="5">OTTH 0595 / CCAP 157/2 / RCC745</strain>
    </source>
</reference>
<keyword evidence="1" id="KW-0863">Zinc-finger</keyword>
<dbReference type="GO" id="GO:0008270">
    <property type="term" value="F:zinc ion binding"/>
    <property type="evidence" value="ECO:0007669"/>
    <property type="project" value="UniProtKB-KW"/>
</dbReference>
<evidence type="ECO:0000313" key="5">
    <source>
        <dbReference type="Proteomes" id="UP000009170"/>
    </source>
</evidence>
<evidence type="ECO:0000259" key="3">
    <source>
        <dbReference type="PROSITE" id="PS50089"/>
    </source>
</evidence>
<proteinExistence type="predicted"/>
<dbReference type="GeneID" id="9835327"/>
<dbReference type="InterPro" id="IPR013083">
    <property type="entry name" value="Znf_RING/FYVE/PHD"/>
</dbReference>
<evidence type="ECO:0000256" key="2">
    <source>
        <dbReference type="SAM" id="MobiDB-lite"/>
    </source>
</evidence>
<keyword evidence="1" id="KW-0479">Metal-binding</keyword>
<accession>A0A090N3Q7</accession>